<dbReference type="AlphaFoldDB" id="A0A8J7A087"/>
<dbReference type="Gene3D" id="2.130.10.10">
    <property type="entry name" value="YVTN repeat-like/Quinoprotein amine dehydrogenase"/>
    <property type="match status" value="2"/>
</dbReference>
<proteinExistence type="predicted"/>
<keyword evidence="4" id="KW-0812">Transmembrane</keyword>
<dbReference type="InterPro" id="IPR036322">
    <property type="entry name" value="WD40_repeat_dom_sf"/>
</dbReference>
<keyword evidence="6" id="KW-1185">Reference proteome</keyword>
<protein>
    <recommendedName>
        <fullName evidence="7">WD40 repeat-containing protein</fullName>
    </recommendedName>
</protein>
<evidence type="ECO:0008006" key="7">
    <source>
        <dbReference type="Google" id="ProtNLM"/>
    </source>
</evidence>
<feature type="repeat" description="WD" evidence="3">
    <location>
        <begin position="658"/>
        <end position="699"/>
    </location>
</feature>
<dbReference type="Pfam" id="PF00400">
    <property type="entry name" value="WD40"/>
    <property type="match status" value="3"/>
</dbReference>
<dbReference type="SUPFAM" id="SSF50978">
    <property type="entry name" value="WD40 repeat-like"/>
    <property type="match status" value="1"/>
</dbReference>
<dbReference type="InterPro" id="IPR050505">
    <property type="entry name" value="WDR55/POC1"/>
</dbReference>
<dbReference type="SMART" id="SM00320">
    <property type="entry name" value="WD40"/>
    <property type="match status" value="6"/>
</dbReference>
<name>A0A8J7A087_DESMC</name>
<dbReference type="PROSITE" id="PS50294">
    <property type="entry name" value="WD_REPEATS_REGION"/>
    <property type="match status" value="2"/>
</dbReference>
<feature type="transmembrane region" description="Helical" evidence="4">
    <location>
        <begin position="353"/>
        <end position="373"/>
    </location>
</feature>
<dbReference type="InterPro" id="IPR015943">
    <property type="entry name" value="WD40/YVTN_repeat-like_dom_sf"/>
</dbReference>
<dbReference type="RefSeq" id="WP_193920426.1">
    <property type="nucleotide sequence ID" value="NZ_JADEXS020000001.1"/>
</dbReference>
<evidence type="ECO:0000256" key="2">
    <source>
        <dbReference type="ARBA" id="ARBA00022737"/>
    </source>
</evidence>
<evidence type="ECO:0000256" key="3">
    <source>
        <dbReference type="PROSITE-ProRule" id="PRU00221"/>
    </source>
</evidence>
<keyword evidence="1 3" id="KW-0853">WD repeat</keyword>
<comment type="caution">
    <text evidence="5">The sequence shown here is derived from an EMBL/GenBank/DDBJ whole genome shotgun (WGS) entry which is preliminary data.</text>
</comment>
<reference evidence="5" key="1">
    <citation type="submission" date="2020-10" db="EMBL/GenBank/DDBJ databases">
        <authorList>
            <person name="Castelo-Branco R."/>
            <person name="Eusebio N."/>
            <person name="Adriana R."/>
            <person name="Vieira A."/>
            <person name="Brugerolle De Fraissinette N."/>
            <person name="Rezende De Castro R."/>
            <person name="Schneider M.P."/>
            <person name="Vasconcelos V."/>
            <person name="Leao P.N."/>
        </authorList>
    </citation>
    <scope>NUCLEOTIDE SEQUENCE</scope>
    <source>
        <strain evidence="5">LEGE 12446</strain>
    </source>
</reference>
<evidence type="ECO:0000313" key="6">
    <source>
        <dbReference type="Proteomes" id="UP000622533"/>
    </source>
</evidence>
<keyword evidence="4" id="KW-1133">Transmembrane helix</keyword>
<gene>
    <name evidence="5" type="ORF">IQ276_24225</name>
</gene>
<organism evidence="5 6">
    <name type="scientific">Desmonostoc muscorum LEGE 12446</name>
    <dbReference type="NCBI Taxonomy" id="1828758"/>
    <lineage>
        <taxon>Bacteria</taxon>
        <taxon>Bacillati</taxon>
        <taxon>Cyanobacteriota</taxon>
        <taxon>Cyanophyceae</taxon>
        <taxon>Nostocales</taxon>
        <taxon>Nostocaceae</taxon>
        <taxon>Desmonostoc</taxon>
    </lineage>
</organism>
<dbReference type="InterPro" id="IPR001680">
    <property type="entry name" value="WD40_rpt"/>
</dbReference>
<evidence type="ECO:0000256" key="4">
    <source>
        <dbReference type="SAM" id="Phobius"/>
    </source>
</evidence>
<dbReference type="EMBL" id="JADEXS010000412">
    <property type="protein sequence ID" value="MBE9025414.1"/>
    <property type="molecule type" value="Genomic_DNA"/>
</dbReference>
<sequence>MEKSVINATLSTENLTFRPGDTPASFEVTVNNDSDRFVNFQIEITAAGETRNPGYRWYKLQPEVAAAKPPGSSTIFQVIIFNTPIVGFVGTVNLMVKIFSPQLAQQCRLVLRLKIERDNRPTHLTLELPVREFQVYPRNSIDIPVRVRNLSQQPTNVVLRFTGVDPSWLTNSAERRLAVDPGGIAEATFQCQPPSVVQAPSQNYPFAIEAVSNNGYPTSTQGNIEVLPVGFVEFTTTQKQLKIPSKSAWLPDWKSDTASFELLFKNASNLNQELDVQVQGRDERKCSFKKFPEAANLNLGETTKVILDVKTKRPWVGIGKTLLLEAKSELSDQRLGSTDPATQMLEVRVLPIIPLWLQLAAIALLAALIAWIVQPRGVMHTRSVNSVRFSGIGLSVVSGSDDCTLRLWSIDGDRLDPDDRVTSPDRLACDKAQQPKGLMAITNDAVQVLRFMPLQNDRAAVGLDNGVIELRDVPSGAKISELQDLKDPKAKGDRVFDLAFTPNSLNLFSGYGSGKVRLWSRPASNTNFLPEPQAIDVQSTLKLSGFQVRALTLSPDATTLVIAGNFKRFILWQWNQTQTNKQFPALSVQNLEKLDERVGREDYIWALAFVPNSTEKILATSDSAGYITIWNLNRCQILKNPNPQVQVNELNCSAVDRWSASKTSVRSLAFSEDGNLLVSGGDDGRVVVWYLTAEHQLDKTKAAEGKTIYQSSKKINSIDLKTNQGTMIVSGSEDFQVKLHRIK</sequence>
<dbReference type="PANTHER" id="PTHR44019">
    <property type="entry name" value="WD REPEAT-CONTAINING PROTEIN 55"/>
    <property type="match status" value="1"/>
</dbReference>
<dbReference type="PANTHER" id="PTHR44019:SF8">
    <property type="entry name" value="POC1 CENTRIOLAR PROTEIN HOMOLOG"/>
    <property type="match status" value="1"/>
</dbReference>
<feature type="repeat" description="WD" evidence="3">
    <location>
        <begin position="377"/>
        <end position="411"/>
    </location>
</feature>
<evidence type="ECO:0000256" key="1">
    <source>
        <dbReference type="ARBA" id="ARBA00022574"/>
    </source>
</evidence>
<evidence type="ECO:0000313" key="5">
    <source>
        <dbReference type="EMBL" id="MBE9025414.1"/>
    </source>
</evidence>
<keyword evidence="2" id="KW-0677">Repeat</keyword>
<accession>A0A8J7A087</accession>
<dbReference type="PROSITE" id="PS50082">
    <property type="entry name" value="WD_REPEATS_2"/>
    <property type="match status" value="2"/>
</dbReference>
<dbReference type="Proteomes" id="UP000622533">
    <property type="component" value="Unassembled WGS sequence"/>
</dbReference>
<keyword evidence="4" id="KW-0472">Membrane</keyword>